<accession>A0A382NTL8</accession>
<dbReference type="InterPro" id="IPR027417">
    <property type="entry name" value="P-loop_NTPase"/>
</dbReference>
<name>A0A382NTL8_9ZZZZ</name>
<organism evidence="1">
    <name type="scientific">marine metagenome</name>
    <dbReference type="NCBI Taxonomy" id="408172"/>
    <lineage>
        <taxon>unclassified sequences</taxon>
        <taxon>metagenomes</taxon>
        <taxon>ecological metagenomes</taxon>
    </lineage>
</organism>
<gene>
    <name evidence="1" type="ORF">METZ01_LOCUS316539</name>
</gene>
<dbReference type="EMBL" id="UINC01102226">
    <property type="protein sequence ID" value="SVC63685.1"/>
    <property type="molecule type" value="Genomic_DNA"/>
</dbReference>
<reference evidence="1" key="1">
    <citation type="submission" date="2018-05" db="EMBL/GenBank/DDBJ databases">
        <authorList>
            <person name="Lanie J.A."/>
            <person name="Ng W.-L."/>
            <person name="Kazmierczak K.M."/>
            <person name="Andrzejewski T.M."/>
            <person name="Davidsen T.M."/>
            <person name="Wayne K.J."/>
            <person name="Tettelin H."/>
            <person name="Glass J.I."/>
            <person name="Rusch D."/>
            <person name="Podicherti R."/>
            <person name="Tsui H.-C.T."/>
            <person name="Winkler M.E."/>
        </authorList>
    </citation>
    <scope>NUCLEOTIDE SEQUENCE</scope>
</reference>
<sequence length="279" mass="31999">MKLSASEFTQWSNKAITLLGMSGIGKTTLANKLPKSKWFHYSGDYRIGTKYLEEPILDNIKERAMEVVFLNDLLKTDSIYISSNITVDNLAPISTFLGKIGALSKGGLSPKEFLRRQELHKKAEIQAMKDVPGFIEKSKRIYGYDHFINDAGGSICELVDTEAMDMLVKNTMIVYIEENQEVKDTLIERAKSHPKPLYYNKDFLMRNLENYENEMKESPETMNPDGFVRWIFPKLLEYRKTKYESIASQHGYTIQASDAIHVNNESDFLELILNSIKSQ</sequence>
<proteinExistence type="predicted"/>
<dbReference type="AlphaFoldDB" id="A0A382NTL8"/>
<dbReference type="Gene3D" id="3.40.50.300">
    <property type="entry name" value="P-loop containing nucleotide triphosphate hydrolases"/>
    <property type="match status" value="1"/>
</dbReference>
<protein>
    <recommendedName>
        <fullName evidence="2">ATPase</fullName>
    </recommendedName>
</protein>
<evidence type="ECO:0008006" key="2">
    <source>
        <dbReference type="Google" id="ProtNLM"/>
    </source>
</evidence>
<dbReference type="SUPFAM" id="SSF52540">
    <property type="entry name" value="P-loop containing nucleoside triphosphate hydrolases"/>
    <property type="match status" value="1"/>
</dbReference>
<evidence type="ECO:0000313" key="1">
    <source>
        <dbReference type="EMBL" id="SVC63685.1"/>
    </source>
</evidence>